<protein>
    <submittedName>
        <fullName evidence="8">Similar to Saccharomyces cerevisiae YBR008C FLR1 Plasma membrane multidrug transporter of the major facilitator superfamily</fullName>
    </submittedName>
</protein>
<feature type="transmembrane region" description="Helical" evidence="6">
    <location>
        <begin position="569"/>
        <end position="590"/>
    </location>
</feature>
<gene>
    <name evidence="8" type="ORF">BN980_GECA02s03612g</name>
</gene>
<feature type="transmembrane region" description="Helical" evidence="6">
    <location>
        <begin position="233"/>
        <end position="253"/>
    </location>
</feature>
<dbReference type="SUPFAM" id="SSF103473">
    <property type="entry name" value="MFS general substrate transporter"/>
    <property type="match status" value="1"/>
</dbReference>
<feature type="transmembrane region" description="Helical" evidence="6">
    <location>
        <begin position="323"/>
        <end position="348"/>
    </location>
</feature>
<reference evidence="8" key="1">
    <citation type="submission" date="2014-03" db="EMBL/GenBank/DDBJ databases">
        <authorList>
            <person name="Casaregola S."/>
        </authorList>
    </citation>
    <scope>NUCLEOTIDE SEQUENCE [LARGE SCALE GENOMIC DNA]</scope>
    <source>
        <strain evidence="8">CLIB 918</strain>
    </source>
</reference>
<feature type="region of interest" description="Disordered" evidence="5">
    <location>
        <begin position="66"/>
        <end position="103"/>
    </location>
</feature>
<evidence type="ECO:0000256" key="3">
    <source>
        <dbReference type="ARBA" id="ARBA00022989"/>
    </source>
</evidence>
<keyword evidence="3 6" id="KW-1133">Transmembrane helix</keyword>
<evidence type="ECO:0000256" key="1">
    <source>
        <dbReference type="ARBA" id="ARBA00004141"/>
    </source>
</evidence>
<feature type="transmembrane region" description="Helical" evidence="6">
    <location>
        <begin position="602"/>
        <end position="623"/>
    </location>
</feature>
<feature type="transmembrane region" description="Helical" evidence="6">
    <location>
        <begin position="535"/>
        <end position="557"/>
    </location>
</feature>
<dbReference type="Pfam" id="PF07690">
    <property type="entry name" value="MFS_1"/>
    <property type="match status" value="1"/>
</dbReference>
<dbReference type="GO" id="GO:0005886">
    <property type="term" value="C:plasma membrane"/>
    <property type="evidence" value="ECO:0007669"/>
    <property type="project" value="TreeGrafter"/>
</dbReference>
<feature type="compositionally biased region" description="Polar residues" evidence="5">
    <location>
        <begin position="66"/>
        <end position="89"/>
    </location>
</feature>
<dbReference type="PROSITE" id="PS50850">
    <property type="entry name" value="MFS"/>
    <property type="match status" value="1"/>
</dbReference>
<evidence type="ECO:0000256" key="6">
    <source>
        <dbReference type="SAM" id="Phobius"/>
    </source>
</evidence>
<feature type="compositionally biased region" description="Basic and acidic residues" evidence="5">
    <location>
        <begin position="90"/>
        <end position="103"/>
    </location>
</feature>
<feature type="transmembrane region" description="Helical" evidence="6">
    <location>
        <begin position="423"/>
        <end position="445"/>
    </location>
</feature>
<accession>A0A0J9X3E2</accession>
<dbReference type="GO" id="GO:0022857">
    <property type="term" value="F:transmembrane transporter activity"/>
    <property type="evidence" value="ECO:0007669"/>
    <property type="project" value="InterPro"/>
</dbReference>
<proteinExistence type="predicted"/>
<evidence type="ECO:0000256" key="5">
    <source>
        <dbReference type="SAM" id="MobiDB-lite"/>
    </source>
</evidence>
<dbReference type="PANTHER" id="PTHR23502">
    <property type="entry name" value="MAJOR FACILITATOR SUPERFAMILY"/>
    <property type="match status" value="1"/>
</dbReference>
<evidence type="ECO:0000313" key="8">
    <source>
        <dbReference type="EMBL" id="CDO51961.1"/>
    </source>
</evidence>
<dbReference type="EMBL" id="CCBN010000002">
    <property type="protein sequence ID" value="CDO51961.1"/>
    <property type="molecule type" value="Genomic_DNA"/>
</dbReference>
<evidence type="ECO:0000313" key="9">
    <source>
        <dbReference type="Proteomes" id="UP000242525"/>
    </source>
</evidence>
<evidence type="ECO:0000256" key="4">
    <source>
        <dbReference type="ARBA" id="ARBA00023136"/>
    </source>
</evidence>
<keyword evidence="2 6" id="KW-0812">Transmembrane</keyword>
<organism evidence="8 9">
    <name type="scientific">Geotrichum candidum</name>
    <name type="common">Oospora lactis</name>
    <name type="synonym">Dipodascus geotrichum</name>
    <dbReference type="NCBI Taxonomy" id="1173061"/>
    <lineage>
        <taxon>Eukaryota</taxon>
        <taxon>Fungi</taxon>
        <taxon>Dikarya</taxon>
        <taxon>Ascomycota</taxon>
        <taxon>Saccharomycotina</taxon>
        <taxon>Dipodascomycetes</taxon>
        <taxon>Dipodascales</taxon>
        <taxon>Dipodascaceae</taxon>
        <taxon>Geotrichum</taxon>
    </lineage>
</organism>
<feature type="domain" description="Major facilitator superfamily (MFS) profile" evidence="7">
    <location>
        <begin position="198"/>
        <end position="628"/>
    </location>
</feature>
<dbReference type="OrthoDB" id="9986881at2759"/>
<keyword evidence="4 6" id="KW-0472">Membrane</keyword>
<sequence>MVHSYQGSNTCDPDAHNSAIQQETIPGSCIADHNSQVYFQTLASPLLSSSQHTCISPRFIVPENTPVSSINSDTDTINPSGSSTPSSLRKSTDEDPDVEKPEFKPKHRFKFWRKSRGSIPKNATHKSTVFENPDVGVEEKHLVVHVASGTDPQGQYEVRVPKAVLQAYLKLEEFAVYDFTGMEHADPEQWSKRKKIVHTVLYGMTTLVSQFNSAILSPAVSQIMNEFNVSFKIAVLCTCIYILGIALGPLLFAPMSEQYGRKLSTLLPFVIGALFTFMAACSTRIWFVILFRGLAGVCSAAPMVISGGMLSDIWSPKVRGNYLIIYSNFVTLGPCVAPIVAPVLLRYMSWRGLLFITSGLYLVVATVNVMSLSESYAPVILAREASARRMRTGNFLHHAKLDETSMTPKEFLKRHVRRPFKMMAVPLIALVALYASFVFGLFYLVTTSVPTTFQDYRDFSQIYSGLPMLAVYTGATVLGVPINLLVGLRYARKLTQNHNEPMPEQRLFAVLFLGLVLPIGIALFGYTVSNSQFHWIVPCLGLTLIGAGFFVIFQGCLNFLVDALPKYSASAMAVSTCMRSMLAGFFPLFSREIFYTFGIEQGTGVLTIIAVLCVPIPFCFFYFSNAINKKYQQYNFDL</sequence>
<dbReference type="InterPro" id="IPR020846">
    <property type="entry name" value="MFS_dom"/>
</dbReference>
<feature type="transmembrane region" description="Helical" evidence="6">
    <location>
        <begin position="265"/>
        <end position="287"/>
    </location>
</feature>
<dbReference type="STRING" id="1173061.A0A0J9X3E2"/>
<feature type="transmembrane region" description="Helical" evidence="6">
    <location>
        <begin position="465"/>
        <end position="486"/>
    </location>
</feature>
<dbReference type="InterPro" id="IPR011701">
    <property type="entry name" value="MFS"/>
</dbReference>
<feature type="transmembrane region" description="Helical" evidence="6">
    <location>
        <begin position="293"/>
        <end position="311"/>
    </location>
</feature>
<dbReference type="AlphaFoldDB" id="A0A0J9X3E2"/>
<comment type="caution">
    <text evidence="8">The sequence shown here is derived from an EMBL/GenBank/DDBJ whole genome shotgun (WGS) entry which is preliminary data.</text>
</comment>
<dbReference type="PANTHER" id="PTHR23502:SF190">
    <property type="entry name" value="YALI0F08063P"/>
    <property type="match status" value="1"/>
</dbReference>
<keyword evidence="9" id="KW-1185">Reference proteome</keyword>
<dbReference type="InterPro" id="IPR036259">
    <property type="entry name" value="MFS_trans_sf"/>
</dbReference>
<evidence type="ECO:0000256" key="2">
    <source>
        <dbReference type="ARBA" id="ARBA00022692"/>
    </source>
</evidence>
<dbReference type="Proteomes" id="UP000242525">
    <property type="component" value="Unassembled WGS sequence"/>
</dbReference>
<dbReference type="Gene3D" id="1.20.1250.20">
    <property type="entry name" value="MFS general substrate transporter like domains"/>
    <property type="match status" value="1"/>
</dbReference>
<evidence type="ECO:0000259" key="7">
    <source>
        <dbReference type="PROSITE" id="PS50850"/>
    </source>
</evidence>
<feature type="transmembrane region" description="Helical" evidence="6">
    <location>
        <begin position="360"/>
        <end position="381"/>
    </location>
</feature>
<name>A0A0J9X3E2_GEOCN</name>
<feature type="transmembrane region" description="Helical" evidence="6">
    <location>
        <begin position="200"/>
        <end position="221"/>
    </location>
</feature>
<comment type="subcellular location">
    <subcellularLocation>
        <location evidence="1">Membrane</location>
        <topology evidence="1">Multi-pass membrane protein</topology>
    </subcellularLocation>
</comment>
<feature type="transmembrane region" description="Helical" evidence="6">
    <location>
        <begin position="507"/>
        <end position="529"/>
    </location>
</feature>